<feature type="coiled-coil region" evidence="5">
    <location>
        <begin position="203"/>
        <end position="230"/>
    </location>
</feature>
<comment type="similarity">
    <text evidence="2 4">Belongs to the isochorismate synthase family.</text>
</comment>
<dbReference type="InterPro" id="IPR034681">
    <property type="entry name" value="MenF"/>
</dbReference>
<dbReference type="PRINTS" id="PR00095">
    <property type="entry name" value="ANTSNTHASEI"/>
</dbReference>
<proteinExistence type="inferred from homology"/>
<comment type="function">
    <text evidence="4">Catalyzes the conversion of chorismate to isochorismate.</text>
</comment>
<evidence type="ECO:0000256" key="3">
    <source>
        <dbReference type="ARBA" id="ARBA00023235"/>
    </source>
</evidence>
<dbReference type="InterPro" id="IPR005801">
    <property type="entry name" value="ADC_synthase"/>
</dbReference>
<sequence length="472" mass="53218">MVTIEMREELYQVFLQGKERAKQLSKPILVSKITKIEPIDPLAFFLFGKQYFKGTRTFWADPEQEMVLVGIGSAYTLKSYSNRRFQDAERKWNAVVANCIVTPDLPAPAVGPVLLGGFTFDPARKQSSLWKNYAHSYLVVPKFLVTLAKDGQAWLTTNAYVHASDDITEAVESIHQMQQQIVQLRAFETDVDAQFYHVQEADRESWMQAVEQLAAEIRAQQLEKVVLARELRVHAAQYISIENVLHRLQEEQPLSYRFAIESDQDCFLGATPERLIKKQGNVCLSACLAGSIARGKTLEEDRQLGEQLLSDPKNRHEHHLVVAMIRSALEDMCEDVKVPEHPMLYRVRDIQHLYTPVVGIVKPDSSILSIVERLHPTPALGGFPKESALAKIRELEPFERGFYGAPVGWLDSQGNGEFAVAIRSGLLQKDEASLFAGCGIVGESDPESEYKETELKFKPMISALGGSWNDWK</sequence>
<dbReference type="RefSeq" id="WP_347436933.1">
    <property type="nucleotide sequence ID" value="NZ_CP089291.1"/>
</dbReference>
<reference evidence="7" key="1">
    <citation type="submission" date="2021-12" db="EMBL/GenBank/DDBJ databases">
        <title>Alicyclobacillaceae gen. nov., sp. nov., isolated from chalcocite enrichment system.</title>
        <authorList>
            <person name="Jiang Z."/>
        </authorList>
    </citation>
    <scope>NUCLEOTIDE SEQUENCE</scope>
    <source>
        <strain evidence="7">MYW30-H2</strain>
    </source>
</reference>
<dbReference type="Pfam" id="PF00425">
    <property type="entry name" value="Chorismate_bind"/>
    <property type="match status" value="1"/>
</dbReference>
<keyword evidence="4" id="KW-0474">Menaquinone biosynthesis</keyword>
<comment type="catalytic activity">
    <reaction evidence="1 4">
        <text>chorismate = isochorismate</text>
        <dbReference type="Rhea" id="RHEA:18985"/>
        <dbReference type="ChEBI" id="CHEBI:29748"/>
        <dbReference type="ChEBI" id="CHEBI:29780"/>
        <dbReference type="EC" id="5.4.4.2"/>
    </reaction>
</comment>
<dbReference type="SUPFAM" id="SSF56322">
    <property type="entry name" value="ADC synthase"/>
    <property type="match status" value="1"/>
</dbReference>
<dbReference type="EMBL" id="CP089291">
    <property type="protein sequence ID" value="UOF90241.1"/>
    <property type="molecule type" value="Genomic_DNA"/>
</dbReference>
<dbReference type="NCBIfam" id="TIGR00543">
    <property type="entry name" value="isochor_syn"/>
    <property type="match status" value="1"/>
</dbReference>
<keyword evidence="3 4" id="KW-0413">Isomerase</keyword>
<name>A0ABY4CL97_9BACL</name>
<keyword evidence="4" id="KW-0460">Magnesium</keyword>
<feature type="binding site" evidence="4">
    <location>
        <position position="452"/>
    </location>
    <ligand>
        <name>Mg(2+)</name>
        <dbReference type="ChEBI" id="CHEBI:18420"/>
    </ligand>
</feature>
<dbReference type="GO" id="GO:0008909">
    <property type="term" value="F:isochorismate synthase activity"/>
    <property type="evidence" value="ECO:0007669"/>
    <property type="project" value="UniProtKB-EC"/>
</dbReference>
<organism evidence="7 8">
    <name type="scientific">Fodinisporobacter ferrooxydans</name>
    <dbReference type="NCBI Taxonomy" id="2901836"/>
    <lineage>
        <taxon>Bacteria</taxon>
        <taxon>Bacillati</taxon>
        <taxon>Bacillota</taxon>
        <taxon>Bacilli</taxon>
        <taxon>Bacillales</taxon>
        <taxon>Alicyclobacillaceae</taxon>
        <taxon>Fodinisporobacter</taxon>
    </lineage>
</organism>
<keyword evidence="8" id="KW-1185">Reference proteome</keyword>
<comment type="pathway">
    <text evidence="4">Quinol/quinone metabolism; 1,4-dihydroxy-2-naphthoate biosynthesis; 1,4-dihydroxy-2-naphthoate from chorismate: step 1/7.</text>
</comment>
<evidence type="ECO:0000313" key="7">
    <source>
        <dbReference type="EMBL" id="UOF90241.1"/>
    </source>
</evidence>
<evidence type="ECO:0000259" key="6">
    <source>
        <dbReference type="Pfam" id="PF00425"/>
    </source>
</evidence>
<dbReference type="InterPro" id="IPR015890">
    <property type="entry name" value="Chorismate_C"/>
</dbReference>
<feature type="binding site" evidence="4">
    <location>
        <position position="317"/>
    </location>
    <ligand>
        <name>Mg(2+)</name>
        <dbReference type="ChEBI" id="CHEBI:18420"/>
    </ligand>
</feature>
<dbReference type="PANTHER" id="PTHR42839">
    <property type="entry name" value="ISOCHORISMATE SYNTHASE ENTC"/>
    <property type="match status" value="1"/>
</dbReference>
<dbReference type="InterPro" id="IPR004561">
    <property type="entry name" value="IsoChor_synthase"/>
</dbReference>
<dbReference type="HAMAP" id="MF_01935">
    <property type="entry name" value="MenF"/>
    <property type="match status" value="1"/>
</dbReference>
<dbReference type="Proteomes" id="UP000830167">
    <property type="component" value="Chromosome"/>
</dbReference>
<feature type="domain" description="Chorismate-utilising enzyme C-terminal" evidence="6">
    <location>
        <begin position="203"/>
        <end position="456"/>
    </location>
</feature>
<accession>A0ABY4CL97</accession>
<keyword evidence="5" id="KW-0175">Coiled coil</keyword>
<feature type="active site" description="Proton donor" evidence="4">
    <location>
        <position position="273"/>
    </location>
</feature>
<dbReference type="InterPro" id="IPR019999">
    <property type="entry name" value="Anth_synth_I-like"/>
</dbReference>
<protein>
    <recommendedName>
        <fullName evidence="4">Isochorismate synthase MenF</fullName>
        <ecNumber evidence="4">5.4.4.2</ecNumber>
    </recommendedName>
    <alternativeName>
        <fullName evidence="4">Isochorismate mutase</fullName>
    </alternativeName>
</protein>
<dbReference type="Gene3D" id="3.60.120.10">
    <property type="entry name" value="Anthranilate synthase"/>
    <property type="match status" value="1"/>
</dbReference>
<comment type="pathway">
    <text evidence="4">Quinol/quinone metabolism; menaquinone biosynthesis.</text>
</comment>
<dbReference type="EC" id="5.4.4.2" evidence="4"/>
<evidence type="ECO:0000256" key="5">
    <source>
        <dbReference type="SAM" id="Coils"/>
    </source>
</evidence>
<evidence type="ECO:0000313" key="8">
    <source>
        <dbReference type="Proteomes" id="UP000830167"/>
    </source>
</evidence>
<feature type="active site" description="Proton acceptor" evidence="4">
    <location>
        <position position="224"/>
    </location>
</feature>
<evidence type="ECO:0000256" key="1">
    <source>
        <dbReference type="ARBA" id="ARBA00000799"/>
    </source>
</evidence>
<dbReference type="PANTHER" id="PTHR42839:SF1">
    <property type="entry name" value="ISOCHORISMATE SYNTHASE MENF"/>
    <property type="match status" value="1"/>
</dbReference>
<gene>
    <name evidence="4" type="primary">menF</name>
    <name evidence="7" type="ORF">LSG31_20660</name>
</gene>
<evidence type="ECO:0000256" key="4">
    <source>
        <dbReference type="HAMAP-Rule" id="MF_01935"/>
    </source>
</evidence>
<keyword evidence="4" id="KW-0479">Metal-binding</keyword>
<comment type="cofactor">
    <cofactor evidence="4">
        <name>Mg(2+)</name>
        <dbReference type="ChEBI" id="CHEBI:18420"/>
    </cofactor>
</comment>
<evidence type="ECO:0000256" key="2">
    <source>
        <dbReference type="ARBA" id="ARBA00005297"/>
    </source>
</evidence>